<dbReference type="InterPro" id="IPR036866">
    <property type="entry name" value="RibonucZ/Hydroxyglut_hydro"/>
</dbReference>
<evidence type="ECO:0008006" key="3">
    <source>
        <dbReference type="Google" id="ProtNLM"/>
    </source>
</evidence>
<organism evidence="1 2">
    <name type="scientific">Dentipellis fragilis</name>
    <dbReference type="NCBI Taxonomy" id="205917"/>
    <lineage>
        <taxon>Eukaryota</taxon>
        <taxon>Fungi</taxon>
        <taxon>Dikarya</taxon>
        <taxon>Basidiomycota</taxon>
        <taxon>Agaricomycotina</taxon>
        <taxon>Agaricomycetes</taxon>
        <taxon>Russulales</taxon>
        <taxon>Hericiaceae</taxon>
        <taxon>Dentipellis</taxon>
    </lineage>
</organism>
<reference evidence="1 2" key="1">
    <citation type="submission" date="2019-02" db="EMBL/GenBank/DDBJ databases">
        <title>Genome sequencing of the rare red list fungi Dentipellis fragilis.</title>
        <authorList>
            <person name="Buettner E."/>
            <person name="Kellner H."/>
        </authorList>
    </citation>
    <scope>NUCLEOTIDE SEQUENCE [LARGE SCALE GENOMIC DNA]</scope>
    <source>
        <strain evidence="1 2">DSM 105465</strain>
    </source>
</reference>
<dbReference type="Gene3D" id="3.60.15.10">
    <property type="entry name" value="Ribonuclease Z/Hydroxyacylglutathione hydrolase-like"/>
    <property type="match status" value="1"/>
</dbReference>
<gene>
    <name evidence="1" type="ORF">EVG20_g2031</name>
</gene>
<dbReference type="EMBL" id="SEOQ01000073">
    <property type="protein sequence ID" value="TFY70968.1"/>
    <property type="molecule type" value="Genomic_DNA"/>
</dbReference>
<comment type="caution">
    <text evidence="1">The sequence shown here is derived from an EMBL/GenBank/DDBJ whole genome shotgun (WGS) entry which is preliminary data.</text>
</comment>
<proteinExistence type="predicted"/>
<evidence type="ECO:0000313" key="1">
    <source>
        <dbReference type="EMBL" id="TFY70968.1"/>
    </source>
</evidence>
<dbReference type="OrthoDB" id="10250730at2759"/>
<dbReference type="Proteomes" id="UP000298327">
    <property type="component" value="Unassembled WGS sequence"/>
</dbReference>
<sequence>MPGHFNLLLRTSSDGGWMYLAGDTRHNWRILTGELGVAERIHPITGKPFCIHEDKKVAEEHIVRVRSLLEHPRVRVAIVHNSVWYEENKGGPMFWPGAFESL</sequence>
<protein>
    <recommendedName>
        <fullName evidence="3">Metallo-beta-lactamase domain-containing protein</fullName>
    </recommendedName>
</protein>
<evidence type="ECO:0000313" key="2">
    <source>
        <dbReference type="Proteomes" id="UP000298327"/>
    </source>
</evidence>
<keyword evidence="2" id="KW-1185">Reference proteome</keyword>
<name>A0A4Y9ZAY2_9AGAM</name>
<dbReference type="AlphaFoldDB" id="A0A4Y9ZAY2"/>
<accession>A0A4Y9ZAY2</accession>
<dbReference type="STRING" id="205917.A0A4Y9ZAY2"/>